<name>A0A2T2NP95_CORCC</name>
<evidence type="ECO:0000313" key="1">
    <source>
        <dbReference type="EMBL" id="PSN67233.1"/>
    </source>
</evidence>
<accession>A0A2T2NP95</accession>
<protein>
    <submittedName>
        <fullName evidence="1">Uncharacterized protein</fullName>
    </submittedName>
</protein>
<reference evidence="1 2" key="1">
    <citation type="journal article" date="2018" name="Front. Microbiol.">
        <title>Genome-Wide Analysis of Corynespora cassiicola Leaf Fall Disease Putative Effectors.</title>
        <authorList>
            <person name="Lopez D."/>
            <person name="Ribeiro S."/>
            <person name="Label P."/>
            <person name="Fumanal B."/>
            <person name="Venisse J.S."/>
            <person name="Kohler A."/>
            <person name="de Oliveira R.R."/>
            <person name="Labutti K."/>
            <person name="Lipzen A."/>
            <person name="Lail K."/>
            <person name="Bauer D."/>
            <person name="Ohm R.A."/>
            <person name="Barry K.W."/>
            <person name="Spatafora J."/>
            <person name="Grigoriev I.V."/>
            <person name="Martin F.M."/>
            <person name="Pujade-Renaud V."/>
        </authorList>
    </citation>
    <scope>NUCLEOTIDE SEQUENCE [LARGE SCALE GENOMIC DNA]</scope>
    <source>
        <strain evidence="1 2">Philippines</strain>
    </source>
</reference>
<gene>
    <name evidence="1" type="ORF">BS50DRAFT_588223</name>
</gene>
<keyword evidence="2" id="KW-1185">Reference proteome</keyword>
<dbReference type="AlphaFoldDB" id="A0A2T2NP95"/>
<proteinExistence type="predicted"/>
<dbReference type="Proteomes" id="UP000240883">
    <property type="component" value="Unassembled WGS sequence"/>
</dbReference>
<evidence type="ECO:0000313" key="2">
    <source>
        <dbReference type="Proteomes" id="UP000240883"/>
    </source>
</evidence>
<dbReference type="EMBL" id="KZ678135">
    <property type="protein sequence ID" value="PSN67233.1"/>
    <property type="molecule type" value="Genomic_DNA"/>
</dbReference>
<organism evidence="1 2">
    <name type="scientific">Corynespora cassiicola Philippines</name>
    <dbReference type="NCBI Taxonomy" id="1448308"/>
    <lineage>
        <taxon>Eukaryota</taxon>
        <taxon>Fungi</taxon>
        <taxon>Dikarya</taxon>
        <taxon>Ascomycota</taxon>
        <taxon>Pezizomycotina</taxon>
        <taxon>Dothideomycetes</taxon>
        <taxon>Pleosporomycetidae</taxon>
        <taxon>Pleosporales</taxon>
        <taxon>Corynesporascaceae</taxon>
        <taxon>Corynespora</taxon>
    </lineage>
</organism>
<sequence length="126" mass="13628">MCGNSGMKRETGFLVVFAQVIQASLPHRLHAEEGFDYIAQITALWVGQGLQAPSTKSLRHLPPTTYHPGCTRAMAGGRLSGRELANLVCADGNLKREGAVAIMEEFPGAWYCARTTLGITRLDLAL</sequence>